<accession>A0A4V0ZAR6</accession>
<dbReference type="Proteomes" id="UP000290408">
    <property type="component" value="Chromosome"/>
</dbReference>
<evidence type="ECO:0008006" key="4">
    <source>
        <dbReference type="Google" id="ProtNLM"/>
    </source>
</evidence>
<dbReference type="STRING" id="1216970.GCA_001570985_00323"/>
<dbReference type="RefSeq" id="WP_130628666.1">
    <property type="nucleotide sequence ID" value="NZ_CP036164.1"/>
</dbReference>
<gene>
    <name evidence="2" type="ORF">EXU32_03585</name>
</gene>
<evidence type="ECO:0000313" key="3">
    <source>
        <dbReference type="Proteomes" id="UP000290408"/>
    </source>
</evidence>
<reference evidence="2 3" key="1">
    <citation type="submission" date="2019-02" db="EMBL/GenBank/DDBJ databases">
        <title>Genomic data mining of an Antarctic deep-sea actinobacterium, Janibacterlimosus P3-3-X1.</title>
        <authorList>
            <person name="Liao L."/>
            <person name="Chen B."/>
        </authorList>
    </citation>
    <scope>NUCLEOTIDE SEQUENCE [LARGE SCALE GENOMIC DNA]</scope>
    <source>
        <strain evidence="2 3">P3-3-X1</strain>
    </source>
</reference>
<feature type="transmembrane region" description="Helical" evidence="1">
    <location>
        <begin position="66"/>
        <end position="90"/>
    </location>
</feature>
<dbReference type="AlphaFoldDB" id="A0A4V0ZAR6"/>
<keyword evidence="1" id="KW-1133">Transmembrane helix</keyword>
<sequence>MTVFAWILVALATLVLVLTPLRLRASRNQEGMVDFSDWALNLHSITLVIGLGLIVLRLLDIHESTMATWLAILALIIASLIGLSFLARWRRPRSRHAVDFAGDSWTRGPWLSQVAHVGLTIGTVLFAWLLLADKI</sequence>
<evidence type="ECO:0000256" key="1">
    <source>
        <dbReference type="SAM" id="Phobius"/>
    </source>
</evidence>
<keyword evidence="1" id="KW-0472">Membrane</keyword>
<feature type="transmembrane region" description="Helical" evidence="1">
    <location>
        <begin position="110"/>
        <end position="131"/>
    </location>
</feature>
<feature type="transmembrane region" description="Helical" evidence="1">
    <location>
        <begin position="41"/>
        <end position="59"/>
    </location>
</feature>
<dbReference type="OrthoDB" id="4868296at2"/>
<evidence type="ECO:0000313" key="2">
    <source>
        <dbReference type="EMBL" id="QBF45428.1"/>
    </source>
</evidence>
<dbReference type="KEGG" id="jli:EXU32_03585"/>
<name>A0A4V0ZAR6_9MICO</name>
<dbReference type="EMBL" id="CP036164">
    <property type="protein sequence ID" value="QBF45428.1"/>
    <property type="molecule type" value="Genomic_DNA"/>
</dbReference>
<protein>
    <recommendedName>
        <fullName evidence="4">DUF2269 family protein</fullName>
    </recommendedName>
</protein>
<proteinExistence type="predicted"/>
<keyword evidence="3" id="KW-1185">Reference proteome</keyword>
<keyword evidence="1" id="KW-0812">Transmembrane</keyword>
<organism evidence="2 3">
    <name type="scientific">Janibacter limosus</name>
    <dbReference type="NCBI Taxonomy" id="53458"/>
    <lineage>
        <taxon>Bacteria</taxon>
        <taxon>Bacillati</taxon>
        <taxon>Actinomycetota</taxon>
        <taxon>Actinomycetes</taxon>
        <taxon>Micrococcales</taxon>
        <taxon>Intrasporangiaceae</taxon>
        <taxon>Janibacter</taxon>
    </lineage>
</organism>